<reference evidence="3 4" key="1">
    <citation type="submission" date="2023-03" db="EMBL/GenBank/DDBJ databases">
        <title>Bacterial isolates from washroom surfaces on a university campus.</title>
        <authorList>
            <person name="Holman D.B."/>
            <person name="Gzyl K.E."/>
            <person name="Taheri A.E."/>
        </authorList>
    </citation>
    <scope>NUCLEOTIDE SEQUENCE [LARGE SCALE GENOMIC DNA]</scope>
    <source>
        <strain evidence="3 4">RD01</strain>
    </source>
</reference>
<keyword evidence="4" id="KW-1185">Reference proteome</keyword>
<gene>
    <name evidence="3" type="ORF">P5X59_12310</name>
</gene>
<name>A0ABT6J2T6_9STAP</name>
<dbReference type="Proteomes" id="UP001159200">
    <property type="component" value="Unassembled WGS sequence"/>
</dbReference>
<keyword evidence="1" id="KW-0472">Membrane</keyword>
<dbReference type="RefSeq" id="WP_280562304.1">
    <property type="nucleotide sequence ID" value="NZ_JAROYJ010000013.1"/>
</dbReference>
<evidence type="ECO:0000259" key="2">
    <source>
        <dbReference type="Pfam" id="PF20730"/>
    </source>
</evidence>
<keyword evidence="1" id="KW-1133">Transmembrane helix</keyword>
<dbReference type="PANTHER" id="PTHR34582:SF5">
    <property type="entry name" value="UPF0702 TRANSMEMBRANE PROTEIN YETF"/>
    <property type="match status" value="1"/>
</dbReference>
<dbReference type="Pfam" id="PF20730">
    <property type="entry name" value="YetF_N"/>
    <property type="match status" value="1"/>
</dbReference>
<feature type="domain" description="YetF-like N-terminal transmembrane" evidence="2">
    <location>
        <begin position="4"/>
        <end position="77"/>
    </location>
</feature>
<dbReference type="EMBL" id="JAROYR010000026">
    <property type="protein sequence ID" value="MDH5159060.1"/>
    <property type="molecule type" value="Genomic_DNA"/>
</dbReference>
<dbReference type="Gene3D" id="3.30.240.20">
    <property type="entry name" value="bsu07140 like domains"/>
    <property type="match status" value="1"/>
</dbReference>
<sequence>MLTAQMILKLVMGFATILIIIRLLGKRNLSELTPGDIVYFMVFGGILEESLYDNKVQVWQPMLGLFTWGLIIFLFEFSISKSKRLRKWFRGDTDILIDDGKIDQKCLKKID</sequence>
<protein>
    <recommendedName>
        <fullName evidence="2">YetF-like N-terminal transmembrane domain-containing protein</fullName>
    </recommendedName>
</protein>
<proteinExistence type="predicted"/>
<evidence type="ECO:0000313" key="3">
    <source>
        <dbReference type="EMBL" id="MDH5159060.1"/>
    </source>
</evidence>
<accession>A0ABT6J2T6</accession>
<dbReference type="InterPro" id="IPR023090">
    <property type="entry name" value="UPF0702_alpha/beta_dom_sf"/>
</dbReference>
<organism evidence="3 4">
    <name type="scientific">Staphylococcus cohnii</name>
    <dbReference type="NCBI Taxonomy" id="29382"/>
    <lineage>
        <taxon>Bacteria</taxon>
        <taxon>Bacillati</taxon>
        <taxon>Bacillota</taxon>
        <taxon>Bacilli</taxon>
        <taxon>Bacillales</taxon>
        <taxon>Staphylococcaceae</taxon>
        <taxon>Staphylococcus</taxon>
        <taxon>Staphylococcus cohnii species complex</taxon>
    </lineage>
</organism>
<evidence type="ECO:0000256" key="1">
    <source>
        <dbReference type="SAM" id="Phobius"/>
    </source>
</evidence>
<comment type="caution">
    <text evidence="3">The sequence shown here is derived from an EMBL/GenBank/DDBJ whole genome shotgun (WGS) entry which is preliminary data.</text>
</comment>
<feature type="transmembrane region" description="Helical" evidence="1">
    <location>
        <begin position="6"/>
        <end position="25"/>
    </location>
</feature>
<evidence type="ECO:0000313" key="4">
    <source>
        <dbReference type="Proteomes" id="UP001159200"/>
    </source>
</evidence>
<keyword evidence="1" id="KW-0812">Transmembrane</keyword>
<dbReference type="InterPro" id="IPR048454">
    <property type="entry name" value="YetF_N"/>
</dbReference>
<feature type="transmembrane region" description="Helical" evidence="1">
    <location>
        <begin position="58"/>
        <end position="79"/>
    </location>
</feature>
<dbReference type="PANTHER" id="PTHR34582">
    <property type="entry name" value="UPF0702 TRANSMEMBRANE PROTEIN YCAP"/>
    <property type="match status" value="1"/>
</dbReference>